<dbReference type="GO" id="GO:0003955">
    <property type="term" value="F:NAD(P)H dehydrogenase (quinone) activity"/>
    <property type="evidence" value="ECO:0007669"/>
    <property type="project" value="TreeGrafter"/>
</dbReference>
<comment type="caution">
    <text evidence="4">The sequence shown here is derived from an EMBL/GenBank/DDBJ whole genome shotgun (WGS) entry which is preliminary data.</text>
</comment>
<dbReference type="PANTHER" id="PTHR10204:SF34">
    <property type="entry name" value="NAD(P)H DEHYDROGENASE [QUINONE] 1 ISOFORM 1"/>
    <property type="match status" value="1"/>
</dbReference>
<dbReference type="SUPFAM" id="SSF52218">
    <property type="entry name" value="Flavoproteins"/>
    <property type="match status" value="1"/>
</dbReference>
<protein>
    <submittedName>
        <fullName evidence="4">NADPH:quinone reductase</fullName>
    </submittedName>
</protein>
<dbReference type="InterPro" id="IPR003680">
    <property type="entry name" value="Flavodoxin_fold"/>
</dbReference>
<dbReference type="PANTHER" id="PTHR10204">
    <property type="entry name" value="NAD P H OXIDOREDUCTASE-RELATED"/>
    <property type="match status" value="1"/>
</dbReference>
<keyword evidence="2" id="KW-0560">Oxidoreductase</keyword>
<proteinExistence type="inferred from homology"/>
<dbReference type="Gene3D" id="3.40.50.360">
    <property type="match status" value="1"/>
</dbReference>
<evidence type="ECO:0000313" key="4">
    <source>
        <dbReference type="EMBL" id="PII37304.1"/>
    </source>
</evidence>
<evidence type="ECO:0000256" key="1">
    <source>
        <dbReference type="ARBA" id="ARBA00006252"/>
    </source>
</evidence>
<comment type="similarity">
    <text evidence="1">Belongs to the NAD(P)H dehydrogenase (quinone) family.</text>
</comment>
<gene>
    <name evidence="4" type="ORF">CTI11_01960</name>
</gene>
<reference evidence="4" key="1">
    <citation type="submission" date="2017-10" db="EMBL/GenBank/DDBJ databases">
        <title>Chryseobacterium sp. B5 is a hydrocarbonoclastic and plant growth promoting bacterium.</title>
        <authorList>
            <person name="Thijs S."/>
            <person name="Gkorezis P."/>
            <person name="Van Hamme J."/>
        </authorList>
    </citation>
    <scope>NUCLEOTIDE SEQUENCE</scope>
    <source>
        <strain evidence="4">B5</strain>
    </source>
</reference>
<dbReference type="AlphaFoldDB" id="A0A2G7TBM5"/>
<accession>A0A2G7TBM5</accession>
<sequence>MGSMSPSTAHPPADTHPQRILIILGHPSASSLCAGLADAYAQGARDSGAEVRLLRLGELDFDPLLHAGYRQDQPLEPDLQRAQADILWASHLAWAYPTWWGGLPALLKGFIDRIFLPGFAFKYRKGSVLWDRLLAGRTADLLVSMDSPPWYYRWVAHMPGHHQMRRAILEFSGIRPVRIHSFGPVLGAEAARVQLWLEQAQAAGKRAAARRLKASV</sequence>
<dbReference type="GO" id="GO:0005829">
    <property type="term" value="C:cytosol"/>
    <property type="evidence" value="ECO:0007669"/>
    <property type="project" value="TreeGrafter"/>
</dbReference>
<feature type="domain" description="Flavodoxin-like fold" evidence="3">
    <location>
        <begin position="19"/>
        <end position="195"/>
    </location>
</feature>
<organism evidence="4">
    <name type="scientific">Chryseobacterium sp. B5</name>
    <dbReference type="NCBI Taxonomy" id="2050562"/>
    <lineage>
        <taxon>Bacteria</taxon>
        <taxon>Pseudomonadati</taxon>
        <taxon>Bacteroidota</taxon>
        <taxon>Flavobacteriia</taxon>
        <taxon>Flavobacteriales</taxon>
        <taxon>Weeksellaceae</taxon>
        <taxon>Chryseobacterium group</taxon>
        <taxon>Chryseobacterium</taxon>
    </lineage>
</organism>
<dbReference type="EMBL" id="PEKC01000004">
    <property type="protein sequence ID" value="PII37304.1"/>
    <property type="molecule type" value="Genomic_DNA"/>
</dbReference>
<dbReference type="InterPro" id="IPR051545">
    <property type="entry name" value="NAD(P)H_dehydrogenase_qn"/>
</dbReference>
<name>A0A2G7TBM5_9FLAO</name>
<dbReference type="Pfam" id="PF02525">
    <property type="entry name" value="Flavodoxin_2"/>
    <property type="match status" value="1"/>
</dbReference>
<evidence type="ECO:0000256" key="2">
    <source>
        <dbReference type="ARBA" id="ARBA00023002"/>
    </source>
</evidence>
<dbReference type="InterPro" id="IPR029039">
    <property type="entry name" value="Flavoprotein-like_sf"/>
</dbReference>
<evidence type="ECO:0000259" key="3">
    <source>
        <dbReference type="Pfam" id="PF02525"/>
    </source>
</evidence>